<reference evidence="2" key="2">
    <citation type="submission" date="2019-06" db="EMBL/GenBank/DDBJ databases">
        <title>Genomics analysis of Aphanomyces spp. identifies a new class of oomycete effector associated with host adaptation.</title>
        <authorList>
            <person name="Gaulin E."/>
        </authorList>
    </citation>
    <scope>NUCLEOTIDE SEQUENCE</scope>
    <source>
        <strain evidence="2">CBS 578.67</strain>
    </source>
</reference>
<feature type="transmembrane region" description="Helical" evidence="1">
    <location>
        <begin position="1669"/>
        <end position="1687"/>
    </location>
</feature>
<feature type="transmembrane region" description="Helical" evidence="1">
    <location>
        <begin position="1592"/>
        <end position="1614"/>
    </location>
</feature>
<keyword evidence="1" id="KW-1133">Transmembrane helix</keyword>
<feature type="transmembrane region" description="Helical" evidence="1">
    <location>
        <begin position="1726"/>
        <end position="1746"/>
    </location>
</feature>
<feature type="transmembrane region" description="Helical" evidence="1">
    <location>
        <begin position="837"/>
        <end position="855"/>
    </location>
</feature>
<dbReference type="OrthoDB" id="64754at2759"/>
<feature type="transmembrane region" description="Helical" evidence="1">
    <location>
        <begin position="661"/>
        <end position="682"/>
    </location>
</feature>
<protein>
    <submittedName>
        <fullName evidence="3">Aste57867_23069 protein</fullName>
    </submittedName>
</protein>
<proteinExistence type="predicted"/>
<keyword evidence="1" id="KW-0472">Membrane</keyword>
<gene>
    <name evidence="3" type="primary">Aste57867_23069</name>
    <name evidence="2" type="ORF">As57867_022998</name>
    <name evidence="3" type="ORF">ASTE57867_23069</name>
</gene>
<dbReference type="EMBL" id="CAADRA010007249">
    <property type="protein sequence ID" value="VFT99717.1"/>
    <property type="molecule type" value="Genomic_DNA"/>
</dbReference>
<feature type="transmembrane region" description="Helical" evidence="1">
    <location>
        <begin position="1548"/>
        <end position="1572"/>
    </location>
</feature>
<feature type="transmembrane region" description="Helical" evidence="1">
    <location>
        <begin position="1637"/>
        <end position="1662"/>
    </location>
</feature>
<evidence type="ECO:0000313" key="4">
    <source>
        <dbReference type="Proteomes" id="UP000332933"/>
    </source>
</evidence>
<evidence type="ECO:0000313" key="2">
    <source>
        <dbReference type="EMBL" id="KAF0685040.1"/>
    </source>
</evidence>
<evidence type="ECO:0000313" key="3">
    <source>
        <dbReference type="EMBL" id="VFT99717.1"/>
    </source>
</evidence>
<keyword evidence="1" id="KW-0812">Transmembrane</keyword>
<feature type="transmembrane region" description="Helical" evidence="1">
    <location>
        <begin position="609"/>
        <end position="634"/>
    </location>
</feature>
<organism evidence="3 4">
    <name type="scientific">Aphanomyces stellatus</name>
    <dbReference type="NCBI Taxonomy" id="120398"/>
    <lineage>
        <taxon>Eukaryota</taxon>
        <taxon>Sar</taxon>
        <taxon>Stramenopiles</taxon>
        <taxon>Oomycota</taxon>
        <taxon>Saprolegniomycetes</taxon>
        <taxon>Saprolegniales</taxon>
        <taxon>Verrucalvaceae</taxon>
        <taxon>Aphanomyces</taxon>
    </lineage>
</organism>
<feature type="transmembrane region" description="Helical" evidence="1">
    <location>
        <begin position="787"/>
        <end position="811"/>
    </location>
</feature>
<feature type="transmembrane region" description="Helical" evidence="1">
    <location>
        <begin position="956"/>
        <end position="977"/>
    </location>
</feature>
<keyword evidence="4" id="KW-1185">Reference proteome</keyword>
<dbReference type="EMBL" id="VJMH01007223">
    <property type="protein sequence ID" value="KAF0685040.1"/>
    <property type="molecule type" value="Genomic_DNA"/>
</dbReference>
<sequence>MPRLKEYVANSTTQTTTASSRYGSVVVGNVVVAKKKSLWQNALELTGLVYIPATVALSFFSLGFLGVYMENNLFWPAFLASGMQSAVIDLFNAKLAFVNDTTEWNAFDSRLTAIGQVYNVPQKPLIIYATYPRRLLYLNLPSLLPAVVLGLRTLQGKEVTSMITPYCWVDLNRQWELAHSAPRQARCAIEDLDNAAVYLEIVLRNIDFAAWHEQYGALLMNAIGNTLMESRDGHAWLSYIEQHAWASVPDEVALWSQPPNHLTRFALQWANYRQVGIQETMDVINALNTKTSIQLKTIADTLLGSMWTSGTLYGSLENDLWAMKSNVSLVRASANFAGLVDPFAIEAYVAGSPLGPLQQVIHDQLGWLGNFDLKLIAPPPSLLEIVDAFHGDIVARVQSNMTFRMLFESIGTLTLNPTPRRWRDPTMVFYGGSPLCTKGAPQPFVQPSFGFADSCDAQVSYNQVWDGYNLLFALAMANNNAAPVDVCSLCLASQVSACLHMYDAALSTTLQVNATRVATDVRSLQLAWMQFVQTSNSQVPVIDVQLMVDDDQDPFVVFGWAAMYEWANGQREAVSFAGDFETLHLLSSRYGPTAMIANSLDVRKSLAFYLMYISTGVSTGLALVAVLVLLVRVLRPPRRVGPNWFVFNRVASTSWMGRPLLVVRGITALLCLATCPVVLVNFDMSDATMSSRLEYATRPVWESMLLSGEALWLTYVLNDLLFHFTHEYTRLYSPCSSLASWCICAGLDIFRPPTFRASIARTCSLFKMDTFLVCSSGTIRVGNPERLFALVVAQLVSVVATAVFCKIWMAFRVVRGAPNLLLPGAAMAFMAETSPVVGYWTLDNVSAVMCGMFYFKWRNKKFIFDMNLWLILSSDDYEFNGQNNSILIPQAATHSATSLRTHSVVEVRRLSQTAFIHATLVESPSRALKQAVVRMTPTSLILGATSRMTLFVQRGAIVVGFIHIVGSLFTNVTFIAVTARAVLANDFFWADFNSTGAQAFVANTFNRMLLVTQTARFVLDAPSLADATQMYNDTTTYIYFSETKARQHLFAPPPSLDAVVVNLRAMDPCMLPWMFTQYCWLDFNQTWTMASTSSREVRCQRDSGNGALYLESALRNINRWSAWTQCWGTSFDIGIVQTLTATSSGRGWLAQTTMAAASTSVGLEVEYWLANHIETFVLQWQNYKTLGMVDSIRIQNVFNVQHPITISNRKGAFHLDQQTSLKMYWSFASDLWAIGTNDTAVGGLSLLRSSSAFAFLNVSSLQLLLQNNTVASPLTSGFQAFQVSVGALGAIDMKFIQPPPSLLFLYSNVLGNLTLLAVDASVHTVMQSLPTRAYIGQFPPALGSTTVSLLGGNILCGGEMPPLPFTAPVSSPMYLGFSTSTTCGMYDTDYFTPDTYMGLFALFGINQSQAVSSDDIDAFCVWDTYPDATCTQVYTEKLAFLATYASEALAPLSSQVIQVQHDVFDRNIVYTQYIQNSSETTTLYQVGLLDNSTSRAWPFFGWCFLYSWAAGLREVVSFQGDAGTVTTVSSSYNLLTMTPNSADIPHDLAFLLQVAIVYITALFLCLALLVVLYTVASRGHIKGMNLFKFSRLVGLVWAGRTFLVIRSVTAAIMLDTTPLTLVQIGTATRFVSPPITWYNMMLATMELQWVVFVITDAISFVTRHRTSKFAGKCVWLVWAVVVTWTFVQSNQHSVTLERSCTVTDMDVMLTCSSGIVVIGDFTRMCISVGICVAAVLVSYVAVLVFVQHDDALEISSLMLSSQAKYLLDLTHWTFQGQHYLDKPTALMAGIVSLDWRGKLYLFDIKKWRVVITVRHEANQTTPARFRYAIPLIE</sequence>
<name>A0A485LMT1_9STRA</name>
<accession>A0A485LMT1</accession>
<evidence type="ECO:0000256" key="1">
    <source>
        <dbReference type="SAM" id="Phobius"/>
    </source>
</evidence>
<feature type="transmembrane region" description="Helical" evidence="1">
    <location>
        <begin position="45"/>
        <end position="67"/>
    </location>
</feature>
<reference evidence="3 4" key="1">
    <citation type="submission" date="2019-03" db="EMBL/GenBank/DDBJ databases">
        <authorList>
            <person name="Gaulin E."/>
            <person name="Dumas B."/>
        </authorList>
    </citation>
    <scope>NUCLEOTIDE SEQUENCE [LARGE SCALE GENOMIC DNA]</scope>
    <source>
        <strain evidence="3">CBS 568.67</strain>
    </source>
</reference>
<dbReference type="Proteomes" id="UP000332933">
    <property type="component" value="Unassembled WGS sequence"/>
</dbReference>